<dbReference type="Proteomes" id="UP000196655">
    <property type="component" value="Unassembled WGS sequence"/>
</dbReference>
<gene>
    <name evidence="1" type="ORF">BWR60_24470</name>
</gene>
<sequence length="82" mass="9605">MTISNKIEFYLTPEHGEVVDCYDEEMVDSFDDFLAEQRGEKFSLRFAEGKVTFLPQRTSAEVVESLLREFIQSYDRGRTNNQ</sequence>
<dbReference type="AlphaFoldDB" id="A0A211ZH47"/>
<evidence type="ECO:0000313" key="2">
    <source>
        <dbReference type="Proteomes" id="UP000196655"/>
    </source>
</evidence>
<evidence type="ECO:0000313" key="1">
    <source>
        <dbReference type="EMBL" id="OWJ64516.1"/>
    </source>
</evidence>
<proteinExistence type="predicted"/>
<organism evidence="1 2">
    <name type="scientific">Inquilinus limosus</name>
    <dbReference type="NCBI Taxonomy" id="171674"/>
    <lineage>
        <taxon>Bacteria</taxon>
        <taxon>Pseudomonadati</taxon>
        <taxon>Pseudomonadota</taxon>
        <taxon>Alphaproteobacteria</taxon>
        <taxon>Rhodospirillales</taxon>
        <taxon>Rhodospirillaceae</taxon>
        <taxon>Inquilinus</taxon>
    </lineage>
</organism>
<protein>
    <submittedName>
        <fullName evidence="1">Uncharacterized protein</fullName>
    </submittedName>
</protein>
<dbReference type="RefSeq" id="WP_088153857.1">
    <property type="nucleotide sequence ID" value="NZ_NHON01000056.1"/>
</dbReference>
<reference evidence="2" key="1">
    <citation type="submission" date="2017-05" db="EMBL/GenBank/DDBJ databases">
        <authorList>
            <person name="Macchi M."/>
            <person name="Festa S."/>
            <person name="Coppotelli B.M."/>
            <person name="Morelli I.S."/>
        </authorList>
    </citation>
    <scope>NUCLEOTIDE SEQUENCE [LARGE SCALE GENOMIC DNA]</scope>
    <source>
        <strain evidence="2">I</strain>
    </source>
</reference>
<name>A0A211ZH47_9PROT</name>
<accession>A0A211ZH47</accession>
<comment type="caution">
    <text evidence="1">The sequence shown here is derived from an EMBL/GenBank/DDBJ whole genome shotgun (WGS) entry which is preliminary data.</text>
</comment>
<dbReference type="EMBL" id="NHON01000056">
    <property type="protein sequence ID" value="OWJ64516.1"/>
    <property type="molecule type" value="Genomic_DNA"/>
</dbReference>
<keyword evidence="2" id="KW-1185">Reference proteome</keyword>